<sequence length="93" mass="11082">MNIDKRVKTCYRSDKRKYLKHQRVAAEKAAREENVRKLCDAAELAEKIWKTRGTTMDNDGKPINEIQEQQNRWVKHFKMLLNRPSSKSHRISK</sequence>
<proteinExistence type="predicted"/>
<evidence type="ECO:0000313" key="3">
    <source>
        <dbReference type="Proteomes" id="UP000277204"/>
    </source>
</evidence>
<accession>A0A183N0X5</accession>
<name>A0A183N0X5_9TREM</name>
<protein>
    <submittedName>
        <fullName evidence="1">Uncharacterized protein</fullName>
    </submittedName>
</protein>
<evidence type="ECO:0000313" key="2">
    <source>
        <dbReference type="EMBL" id="VDP57565.1"/>
    </source>
</evidence>
<organism evidence="1 3">
    <name type="scientific">Schistosoma margrebowiei</name>
    <dbReference type="NCBI Taxonomy" id="48269"/>
    <lineage>
        <taxon>Eukaryota</taxon>
        <taxon>Metazoa</taxon>
        <taxon>Spiralia</taxon>
        <taxon>Lophotrochozoa</taxon>
        <taxon>Platyhelminthes</taxon>
        <taxon>Trematoda</taxon>
        <taxon>Digenea</taxon>
        <taxon>Strigeidida</taxon>
        <taxon>Schistosomatoidea</taxon>
        <taxon>Schistosomatidae</taxon>
        <taxon>Schistosoma</taxon>
    </lineage>
</organism>
<evidence type="ECO:0000313" key="1">
    <source>
        <dbReference type="EMBL" id="VDP41332.1"/>
    </source>
</evidence>
<dbReference type="Proteomes" id="UP000277204">
    <property type="component" value="Unassembled WGS sequence"/>
</dbReference>
<keyword evidence="3" id="KW-1185">Reference proteome</keyword>
<dbReference type="AlphaFoldDB" id="A0A183N0X5"/>
<reference evidence="1 3" key="1">
    <citation type="submission" date="2018-11" db="EMBL/GenBank/DDBJ databases">
        <authorList>
            <consortium name="Pathogen Informatics"/>
        </authorList>
    </citation>
    <scope>NUCLEOTIDE SEQUENCE [LARGE SCALE GENOMIC DNA]</scope>
    <source>
        <strain evidence="1 3">Zambia</strain>
    </source>
</reference>
<gene>
    <name evidence="1" type="ORF">SMRZ_LOCUS21950</name>
    <name evidence="2" type="ORF">SMRZ_LOCUS25986</name>
</gene>
<dbReference type="EMBL" id="UZAI01022252">
    <property type="protein sequence ID" value="VDP57565.1"/>
    <property type="molecule type" value="Genomic_DNA"/>
</dbReference>
<dbReference type="EMBL" id="UZAI01018923">
    <property type="protein sequence ID" value="VDP41332.1"/>
    <property type="molecule type" value="Genomic_DNA"/>
</dbReference>